<dbReference type="EMBL" id="JABMIG020000249">
    <property type="protein sequence ID" value="KAL3783886.1"/>
    <property type="molecule type" value="Genomic_DNA"/>
</dbReference>
<sequence>MKANAASGMNRSIILKTSRLIAVVLCAMAPSLLAFNAGRRHDIVRYSWRTFHRSSSRIVSQPNLVFLIERANDRCLPRSKSPFHTFHKDISSTLTTLSLSSSSSEAQQIQPSLGPSGGINPSAPTSGSSAVRSVRPIIATDTANISEKIQLLSFYRFVPISDPESLRDVLFDKLKTIPGLRGTVYIAKEGINAQFSVPVGDPLQDLLRTFGKKGESDGACVPFDTFEQNPPNMGNIVDGSVPTFDRLIVRTRDYILRDGMLRQGEENENPALDWTDTGVELDAADWDAQLRPLVSSSSTTNAEQRIQLLDCRNSYESEQGTFLASTPLNTQTFSETWSLLDSQVESNSLNPSEPVYIFCTGGIRCVKVGAYLKQKLGFQDVRSLKHGIIGYERWLSREKNSNGDIARDSCTNDDRTLWVGENFLFDKRRFAKGDVDSSIKEM</sequence>
<evidence type="ECO:0000259" key="2">
    <source>
        <dbReference type="PROSITE" id="PS50206"/>
    </source>
</evidence>
<accession>A0ABD3P9P4</accession>
<evidence type="ECO:0000313" key="4">
    <source>
        <dbReference type="Proteomes" id="UP001516023"/>
    </source>
</evidence>
<gene>
    <name evidence="3" type="ORF">HJC23_007991</name>
</gene>
<dbReference type="InterPro" id="IPR036873">
    <property type="entry name" value="Rhodanese-like_dom_sf"/>
</dbReference>
<dbReference type="PANTHER" id="PTHR43846:SF1">
    <property type="entry name" value="TRNA URIDINE(34) HYDROXYLASE"/>
    <property type="match status" value="1"/>
</dbReference>
<name>A0ABD3P9P4_9STRA</name>
<dbReference type="AlphaFoldDB" id="A0ABD3P9P4"/>
<dbReference type="SUPFAM" id="SSF52821">
    <property type="entry name" value="Rhodanese/Cell cycle control phosphatase"/>
    <property type="match status" value="1"/>
</dbReference>
<dbReference type="Proteomes" id="UP001516023">
    <property type="component" value="Unassembled WGS sequence"/>
</dbReference>
<protein>
    <recommendedName>
        <fullName evidence="2">Rhodanese domain-containing protein</fullName>
    </recommendedName>
</protein>
<organism evidence="3 4">
    <name type="scientific">Cyclotella cryptica</name>
    <dbReference type="NCBI Taxonomy" id="29204"/>
    <lineage>
        <taxon>Eukaryota</taxon>
        <taxon>Sar</taxon>
        <taxon>Stramenopiles</taxon>
        <taxon>Ochrophyta</taxon>
        <taxon>Bacillariophyta</taxon>
        <taxon>Coscinodiscophyceae</taxon>
        <taxon>Thalassiosirophycidae</taxon>
        <taxon>Stephanodiscales</taxon>
        <taxon>Stephanodiscaceae</taxon>
        <taxon>Cyclotella</taxon>
    </lineage>
</organism>
<comment type="caution">
    <text evidence="3">The sequence shown here is derived from an EMBL/GenBank/DDBJ whole genome shotgun (WGS) entry which is preliminary data.</text>
</comment>
<reference evidence="3 4" key="1">
    <citation type="journal article" date="2020" name="G3 (Bethesda)">
        <title>Improved Reference Genome for Cyclotella cryptica CCMP332, a Model for Cell Wall Morphogenesis, Salinity Adaptation, and Lipid Production in Diatoms (Bacillariophyta).</title>
        <authorList>
            <person name="Roberts W.R."/>
            <person name="Downey K.M."/>
            <person name="Ruck E.C."/>
            <person name="Traller J.C."/>
            <person name="Alverson A.J."/>
        </authorList>
    </citation>
    <scope>NUCLEOTIDE SEQUENCE [LARGE SCALE GENOMIC DNA]</scope>
    <source>
        <strain evidence="3 4">CCMP332</strain>
    </source>
</reference>
<dbReference type="Pfam" id="PF17773">
    <property type="entry name" value="UPF0176_N"/>
    <property type="match status" value="1"/>
</dbReference>
<dbReference type="PROSITE" id="PS50206">
    <property type="entry name" value="RHODANESE_3"/>
    <property type="match status" value="1"/>
</dbReference>
<evidence type="ECO:0000256" key="1">
    <source>
        <dbReference type="SAM" id="MobiDB-lite"/>
    </source>
</evidence>
<proteinExistence type="predicted"/>
<dbReference type="Gene3D" id="3.40.250.10">
    <property type="entry name" value="Rhodanese-like domain"/>
    <property type="match status" value="1"/>
</dbReference>
<keyword evidence="4" id="KW-1185">Reference proteome</keyword>
<feature type="domain" description="Rhodanese" evidence="2">
    <location>
        <begin position="302"/>
        <end position="397"/>
    </location>
</feature>
<dbReference type="Gene3D" id="3.30.70.100">
    <property type="match status" value="1"/>
</dbReference>
<dbReference type="InterPro" id="IPR040503">
    <property type="entry name" value="TRHO_N"/>
</dbReference>
<dbReference type="PANTHER" id="PTHR43846">
    <property type="entry name" value="UPF0176 PROTEIN YCEA"/>
    <property type="match status" value="1"/>
</dbReference>
<evidence type="ECO:0000313" key="3">
    <source>
        <dbReference type="EMBL" id="KAL3783886.1"/>
    </source>
</evidence>
<feature type="region of interest" description="Disordered" evidence="1">
    <location>
        <begin position="107"/>
        <end position="130"/>
    </location>
</feature>
<dbReference type="InterPro" id="IPR001763">
    <property type="entry name" value="Rhodanese-like_dom"/>
</dbReference>
<dbReference type="Pfam" id="PF00581">
    <property type="entry name" value="Rhodanese"/>
    <property type="match status" value="1"/>
</dbReference>